<dbReference type="CDD" id="cd00038">
    <property type="entry name" value="CAP_ED"/>
    <property type="match status" value="1"/>
</dbReference>
<evidence type="ECO:0000256" key="1">
    <source>
        <dbReference type="ARBA" id="ARBA00023015"/>
    </source>
</evidence>
<dbReference type="GO" id="GO:0006355">
    <property type="term" value="P:regulation of DNA-templated transcription"/>
    <property type="evidence" value="ECO:0007669"/>
    <property type="project" value="InterPro"/>
</dbReference>
<dbReference type="EMBL" id="CYYV01000001">
    <property type="protein sequence ID" value="CUN46929.1"/>
    <property type="molecule type" value="Genomic_DNA"/>
</dbReference>
<keyword evidence="2" id="KW-0238">DNA-binding</keyword>
<gene>
    <name evidence="6" type="ORF">ERS852406_00266</name>
</gene>
<evidence type="ECO:0000259" key="5">
    <source>
        <dbReference type="PROSITE" id="PS51063"/>
    </source>
</evidence>
<proteinExistence type="predicted"/>
<dbReference type="SUPFAM" id="SSF51206">
    <property type="entry name" value="cAMP-binding domain-like"/>
    <property type="match status" value="1"/>
</dbReference>
<name>A0A173X511_9FIRM</name>
<dbReference type="PROSITE" id="PS51063">
    <property type="entry name" value="HTH_CRP_2"/>
    <property type="match status" value="1"/>
</dbReference>
<feature type="domain" description="HTH crp-type" evidence="5">
    <location>
        <begin position="158"/>
        <end position="226"/>
    </location>
</feature>
<dbReference type="InterPro" id="IPR014710">
    <property type="entry name" value="RmlC-like_jellyroll"/>
</dbReference>
<organism evidence="6 7">
    <name type="scientific">Fusicatenibacter saccharivorans</name>
    <dbReference type="NCBI Taxonomy" id="1150298"/>
    <lineage>
        <taxon>Bacteria</taxon>
        <taxon>Bacillati</taxon>
        <taxon>Bacillota</taxon>
        <taxon>Clostridia</taxon>
        <taxon>Lachnospirales</taxon>
        <taxon>Lachnospiraceae</taxon>
        <taxon>Fusicatenibacter</taxon>
    </lineage>
</organism>
<accession>A0A173X511</accession>
<dbReference type="AlphaFoldDB" id="A0A173X511"/>
<dbReference type="PROSITE" id="PS50042">
    <property type="entry name" value="CNMP_BINDING_3"/>
    <property type="match status" value="1"/>
</dbReference>
<dbReference type="GO" id="GO:0003677">
    <property type="term" value="F:DNA binding"/>
    <property type="evidence" value="ECO:0007669"/>
    <property type="project" value="UniProtKB-KW"/>
</dbReference>
<evidence type="ECO:0000256" key="2">
    <source>
        <dbReference type="ARBA" id="ARBA00023125"/>
    </source>
</evidence>
<dbReference type="InterPro" id="IPR018490">
    <property type="entry name" value="cNMP-bd_dom_sf"/>
</dbReference>
<evidence type="ECO:0000259" key="4">
    <source>
        <dbReference type="PROSITE" id="PS50042"/>
    </source>
</evidence>
<feature type="domain" description="Cyclic nucleotide-binding" evidence="4">
    <location>
        <begin position="18"/>
        <end position="121"/>
    </location>
</feature>
<dbReference type="Proteomes" id="UP000095706">
    <property type="component" value="Unassembled WGS sequence"/>
</dbReference>
<evidence type="ECO:0000313" key="7">
    <source>
        <dbReference type="Proteomes" id="UP000095706"/>
    </source>
</evidence>
<dbReference type="RefSeq" id="WP_055225921.1">
    <property type="nucleotide sequence ID" value="NZ_CABJFB010000016.1"/>
</dbReference>
<keyword evidence="1" id="KW-0805">Transcription regulation</keyword>
<keyword evidence="3" id="KW-0804">Transcription</keyword>
<dbReference type="InterPro" id="IPR012318">
    <property type="entry name" value="HTH_CRP"/>
</dbReference>
<dbReference type="InterPro" id="IPR036390">
    <property type="entry name" value="WH_DNA-bd_sf"/>
</dbReference>
<evidence type="ECO:0000256" key="3">
    <source>
        <dbReference type="ARBA" id="ARBA00023163"/>
    </source>
</evidence>
<dbReference type="Gene3D" id="2.60.120.10">
    <property type="entry name" value="Jelly Rolls"/>
    <property type="match status" value="1"/>
</dbReference>
<reference evidence="6 7" key="1">
    <citation type="submission" date="2015-09" db="EMBL/GenBank/DDBJ databases">
        <authorList>
            <consortium name="Pathogen Informatics"/>
        </authorList>
    </citation>
    <scope>NUCLEOTIDE SEQUENCE [LARGE SCALE GENOMIC DNA]</scope>
    <source>
        <strain evidence="6 7">2789STDY5608849</strain>
    </source>
</reference>
<dbReference type="Pfam" id="PF00027">
    <property type="entry name" value="cNMP_binding"/>
    <property type="match status" value="1"/>
</dbReference>
<dbReference type="Pfam" id="PF13545">
    <property type="entry name" value="HTH_Crp_2"/>
    <property type="match status" value="1"/>
</dbReference>
<dbReference type="SUPFAM" id="SSF46785">
    <property type="entry name" value="Winged helix' DNA-binding domain"/>
    <property type="match status" value="1"/>
</dbReference>
<sequence length="227" mass="25425">MKSLADAVFPAEVFSLPLFHGISETGRTALVSSGWLRTCSFEKNQTIYHMGDRVSELGIVLSGSVFVENTDLWGNRSILSKITPGQVFAETYAFCREPMMVNVTAAEASTVLFFNLRNLDQTADGDDAWLSQLRSNMLRISMQKNLTLSNRIFCTTPKTIRERVLVYLAAQSAKTGADTFTIPFDRQGLADYLNLDRSALSKELGKMQKEGILEFHKNKFTLRHPSL</sequence>
<protein>
    <submittedName>
        <fullName evidence="6">Transcriptional regulator FixK</fullName>
    </submittedName>
</protein>
<dbReference type="InterPro" id="IPR000595">
    <property type="entry name" value="cNMP-bd_dom"/>
</dbReference>
<evidence type="ECO:0000313" key="6">
    <source>
        <dbReference type="EMBL" id="CUN46929.1"/>
    </source>
</evidence>